<keyword evidence="2" id="KW-1185">Reference proteome</keyword>
<dbReference type="AlphaFoldDB" id="A0A3P7ED72"/>
<protein>
    <recommendedName>
        <fullName evidence="3">Protein kinase domain-containing protein</fullName>
    </recommendedName>
</protein>
<gene>
    <name evidence="1" type="ORF">WBA_LOCUS7863</name>
</gene>
<accession>A0A3P7ED72</accession>
<dbReference type="EMBL" id="UYWW01005976">
    <property type="protein sequence ID" value="VDM14477.1"/>
    <property type="molecule type" value="Genomic_DNA"/>
</dbReference>
<organism evidence="1 2">
    <name type="scientific">Wuchereria bancrofti</name>
    <dbReference type="NCBI Taxonomy" id="6293"/>
    <lineage>
        <taxon>Eukaryota</taxon>
        <taxon>Metazoa</taxon>
        <taxon>Ecdysozoa</taxon>
        <taxon>Nematoda</taxon>
        <taxon>Chromadorea</taxon>
        <taxon>Rhabditida</taxon>
        <taxon>Spirurina</taxon>
        <taxon>Spiruromorpha</taxon>
        <taxon>Filarioidea</taxon>
        <taxon>Onchocercidae</taxon>
        <taxon>Wuchereria</taxon>
    </lineage>
</organism>
<reference evidence="1 2" key="1">
    <citation type="submission" date="2018-11" db="EMBL/GenBank/DDBJ databases">
        <authorList>
            <consortium name="Pathogen Informatics"/>
        </authorList>
    </citation>
    <scope>NUCLEOTIDE SEQUENCE [LARGE SCALE GENOMIC DNA]</scope>
</reference>
<evidence type="ECO:0000313" key="1">
    <source>
        <dbReference type="EMBL" id="VDM14477.1"/>
    </source>
</evidence>
<evidence type="ECO:0008006" key="3">
    <source>
        <dbReference type="Google" id="ProtNLM"/>
    </source>
</evidence>
<dbReference type="OrthoDB" id="79687at2759"/>
<evidence type="ECO:0000313" key="2">
    <source>
        <dbReference type="Proteomes" id="UP000270924"/>
    </source>
</evidence>
<proteinExistence type="predicted"/>
<sequence length="121" mass="13845">MIELSFRDISRAIDWPIIDEYHSLTNPWLIQHLALGSLDTALKCIAEELGPNLLDAMEKVLSLDVDKRPTVQFLALIKYFDDPALSTLRQLDNIMQVFDPEQKNAFLSQTLYDNLSLIPEV</sequence>
<name>A0A3P7ED72_WUCBA</name>
<dbReference type="InParanoid" id="A0A3P7ED72"/>
<dbReference type="Proteomes" id="UP000270924">
    <property type="component" value="Unassembled WGS sequence"/>
</dbReference>